<evidence type="ECO:0000256" key="6">
    <source>
        <dbReference type="ARBA" id="ARBA00022679"/>
    </source>
</evidence>
<dbReference type="EC" id="2.1.1.77" evidence="3"/>
<dbReference type="PROSITE" id="PS50097">
    <property type="entry name" value="BTB"/>
    <property type="match status" value="1"/>
</dbReference>
<feature type="region of interest" description="Disordered" evidence="8">
    <location>
        <begin position="190"/>
        <end position="212"/>
    </location>
</feature>
<dbReference type="InterPro" id="IPR011333">
    <property type="entry name" value="SKP1/BTB/POZ_sf"/>
</dbReference>
<keyword evidence="4" id="KW-0963">Cytoplasm</keyword>
<protein>
    <recommendedName>
        <fullName evidence="3">protein-L-isoaspartate(D-aspartate) O-methyltransferase</fullName>
        <ecNumber evidence="3">2.1.1.77</ecNumber>
    </recommendedName>
</protein>
<comment type="similarity">
    <text evidence="2">Belongs to the methyltransferase superfamily. L-isoaspartyl/D-aspartyl protein methyltransferase family.</text>
</comment>
<dbReference type="OrthoDB" id="73890at2759"/>
<feature type="region of interest" description="Disordered" evidence="8">
    <location>
        <begin position="1"/>
        <end position="78"/>
    </location>
</feature>
<dbReference type="Gene3D" id="3.30.710.10">
    <property type="entry name" value="Potassium Channel Kv1.1, Chain A"/>
    <property type="match status" value="1"/>
</dbReference>
<dbReference type="SUPFAM" id="SSF53335">
    <property type="entry name" value="S-adenosyl-L-methionine-dependent methyltransferases"/>
    <property type="match status" value="1"/>
</dbReference>
<organism evidence="10 11">
    <name type="scientific">Porphyridium purpureum</name>
    <name type="common">Red alga</name>
    <name type="synonym">Porphyridium cruentum</name>
    <dbReference type="NCBI Taxonomy" id="35688"/>
    <lineage>
        <taxon>Eukaryota</taxon>
        <taxon>Rhodophyta</taxon>
        <taxon>Bangiophyceae</taxon>
        <taxon>Porphyridiales</taxon>
        <taxon>Porphyridiaceae</taxon>
        <taxon>Porphyridium</taxon>
    </lineage>
</organism>
<evidence type="ECO:0000256" key="8">
    <source>
        <dbReference type="SAM" id="MobiDB-lite"/>
    </source>
</evidence>
<dbReference type="InterPro" id="IPR000682">
    <property type="entry name" value="PCMT"/>
</dbReference>
<dbReference type="SUPFAM" id="SSF54695">
    <property type="entry name" value="POZ domain"/>
    <property type="match status" value="1"/>
</dbReference>
<keyword evidence="5 10" id="KW-0489">Methyltransferase</keyword>
<dbReference type="PANTHER" id="PTHR11579:SF0">
    <property type="entry name" value="PROTEIN-L-ISOASPARTATE(D-ASPARTATE) O-METHYLTRANSFERASE"/>
    <property type="match status" value="1"/>
</dbReference>
<gene>
    <name evidence="10" type="ORF">FVE85_5075</name>
</gene>
<dbReference type="Pfam" id="PF00651">
    <property type="entry name" value="BTB"/>
    <property type="match status" value="1"/>
</dbReference>
<sequence>MVTDDTGRSCSMDMDEHSVSADAYEAPGAAAKEHGQDLDIGDDEHEDGQQEGEEELALLLLDSSDGEEAAANSAANNAASMAGSGEFFSGQDSDGTAEFLELLMASDNSATEEAEVEDFRAVRHTQDAHTHDASYASEESGSESLDGSEEIDREEEHPQNEIRDSLRELALPPSIAAHIAVLLHQNMQEVDADDEEQGTRSVHAQDEGTPESFEKYRDANERMIEALKSMGGIGPSDRRLEDALWRTPRALFLPPLYRNARAFSLSPLRLTSLGFNVSSPEVYVSALTALDIQHGNAVLDVGSGCGHLTALAALLAGPSGIVVGIDIEQGTVSFSESNLEWMRQNNPAFSTNPAFAAAAPVRFAQANVFLLDATSASELLNGGNRDTQPRALFDRIHCGAQCTEENLGSIVELLNPGGILVTPCENAMLKIVRPQPESSSTVPLEPGASGTHEHRQQKIKAQVVSHVRFGALVVPTRAEVIETRIQNELRRRRSLDFEPGGVCVSGALPQRLLGSEDTTKVDLLFRRELESLSEESVTEKMAHIFECAQSFNADMRILVRDGDDRGASAEFFVHRAVLYARSGHFRARFSSGMRDAMSADVHVPPEFEPQHVRACLRFLYTDRLDFCGSSGGSIEGVTDVEGVLALVAYYDFPPELSQRCEQRLADLLCDATAVAILQVSLRFNLSALKRVAMHFTVQRFAQVRRMPGWGTMSPELLTELLEEACAWSGVLRGIAVQQLQVTID</sequence>
<evidence type="ECO:0000259" key="9">
    <source>
        <dbReference type="PROSITE" id="PS50097"/>
    </source>
</evidence>
<evidence type="ECO:0000256" key="4">
    <source>
        <dbReference type="ARBA" id="ARBA00022490"/>
    </source>
</evidence>
<feature type="region of interest" description="Disordered" evidence="8">
    <location>
        <begin position="436"/>
        <end position="455"/>
    </location>
</feature>
<feature type="compositionally biased region" description="Low complexity" evidence="8">
    <location>
        <begin position="57"/>
        <end position="78"/>
    </location>
</feature>
<dbReference type="GO" id="GO:0004719">
    <property type="term" value="F:protein-L-isoaspartate (D-aspartate) O-methyltransferase activity"/>
    <property type="evidence" value="ECO:0007669"/>
    <property type="project" value="UniProtKB-EC"/>
</dbReference>
<dbReference type="GO" id="GO:0032259">
    <property type="term" value="P:methylation"/>
    <property type="evidence" value="ECO:0007669"/>
    <property type="project" value="UniProtKB-KW"/>
</dbReference>
<feature type="region of interest" description="Disordered" evidence="8">
    <location>
        <begin position="126"/>
        <end position="161"/>
    </location>
</feature>
<comment type="subcellular location">
    <subcellularLocation>
        <location evidence="1">Cytoplasm</location>
    </subcellularLocation>
</comment>
<dbReference type="Proteomes" id="UP000324585">
    <property type="component" value="Unassembled WGS sequence"/>
</dbReference>
<comment type="caution">
    <text evidence="10">The sequence shown here is derived from an EMBL/GenBank/DDBJ whole genome shotgun (WGS) entry which is preliminary data.</text>
</comment>
<dbReference type="PANTHER" id="PTHR11579">
    <property type="entry name" value="PROTEIN-L-ISOASPARTATE O-METHYLTRANSFERASE"/>
    <property type="match status" value="1"/>
</dbReference>
<feature type="compositionally biased region" description="Acidic residues" evidence="8">
    <location>
        <begin position="39"/>
        <end position="56"/>
    </location>
</feature>
<evidence type="ECO:0000256" key="2">
    <source>
        <dbReference type="ARBA" id="ARBA00005369"/>
    </source>
</evidence>
<evidence type="ECO:0000256" key="7">
    <source>
        <dbReference type="ARBA" id="ARBA00022691"/>
    </source>
</evidence>
<dbReference type="SMART" id="SM00225">
    <property type="entry name" value="BTB"/>
    <property type="match status" value="1"/>
</dbReference>
<evidence type="ECO:0000313" key="10">
    <source>
        <dbReference type="EMBL" id="KAA8497490.1"/>
    </source>
</evidence>
<evidence type="ECO:0000256" key="1">
    <source>
        <dbReference type="ARBA" id="ARBA00004496"/>
    </source>
</evidence>
<dbReference type="Gene3D" id="3.40.50.150">
    <property type="entry name" value="Vaccinia Virus protein VP39"/>
    <property type="match status" value="1"/>
</dbReference>
<reference evidence="11" key="1">
    <citation type="journal article" date="2019" name="Nat. Commun.">
        <title>Expansion of phycobilisome linker gene families in mesophilic red algae.</title>
        <authorList>
            <person name="Lee J."/>
            <person name="Kim D."/>
            <person name="Bhattacharya D."/>
            <person name="Yoon H.S."/>
        </authorList>
    </citation>
    <scope>NUCLEOTIDE SEQUENCE [LARGE SCALE GENOMIC DNA]</scope>
    <source>
        <strain evidence="11">CCMP 1328</strain>
    </source>
</reference>
<keyword evidence="11" id="KW-1185">Reference proteome</keyword>
<accession>A0A5J4Z2H5</accession>
<name>A0A5J4Z2H5_PORPP</name>
<dbReference type="CDD" id="cd18186">
    <property type="entry name" value="BTB_POZ_ZBTB_KLHL-like"/>
    <property type="match status" value="1"/>
</dbReference>
<keyword evidence="7" id="KW-0949">S-adenosyl-L-methionine</keyword>
<dbReference type="EMBL" id="VRMN01000001">
    <property type="protein sequence ID" value="KAA8497490.1"/>
    <property type="molecule type" value="Genomic_DNA"/>
</dbReference>
<proteinExistence type="inferred from homology"/>
<dbReference type="Pfam" id="PF01135">
    <property type="entry name" value="PCMT"/>
    <property type="match status" value="1"/>
</dbReference>
<keyword evidence="6 10" id="KW-0808">Transferase</keyword>
<feature type="domain" description="BTB" evidence="9">
    <location>
        <begin position="553"/>
        <end position="628"/>
    </location>
</feature>
<dbReference type="InterPro" id="IPR029063">
    <property type="entry name" value="SAM-dependent_MTases_sf"/>
</dbReference>
<dbReference type="GO" id="GO:0005737">
    <property type="term" value="C:cytoplasm"/>
    <property type="evidence" value="ECO:0007669"/>
    <property type="project" value="UniProtKB-SubCell"/>
</dbReference>
<evidence type="ECO:0000256" key="5">
    <source>
        <dbReference type="ARBA" id="ARBA00022603"/>
    </source>
</evidence>
<evidence type="ECO:0000313" key="11">
    <source>
        <dbReference type="Proteomes" id="UP000324585"/>
    </source>
</evidence>
<evidence type="ECO:0000256" key="3">
    <source>
        <dbReference type="ARBA" id="ARBA00011890"/>
    </source>
</evidence>
<dbReference type="InterPro" id="IPR000210">
    <property type="entry name" value="BTB/POZ_dom"/>
</dbReference>
<dbReference type="AlphaFoldDB" id="A0A5J4Z2H5"/>